<feature type="signal peptide" evidence="1">
    <location>
        <begin position="1"/>
        <end position="20"/>
    </location>
</feature>
<evidence type="ECO:0000313" key="2">
    <source>
        <dbReference type="EMBL" id="KAK8047976.1"/>
    </source>
</evidence>
<sequence length="85" mass="9263">MQFSTSLFAAALALATGASAWTKDAKGVWVANDNWYTIRGTRVHEACTRMNSETVHYESCAYWTNGVGGQFHGRCKLSGNTLACI</sequence>
<gene>
    <name evidence="2" type="ORF">PG996_016040</name>
</gene>
<evidence type="ECO:0000313" key="3">
    <source>
        <dbReference type="Proteomes" id="UP001446871"/>
    </source>
</evidence>
<feature type="chain" id="PRO_5045673972" evidence="1">
    <location>
        <begin position="21"/>
        <end position="85"/>
    </location>
</feature>
<accession>A0ABR1TQ43</accession>
<dbReference type="EMBL" id="JAQQWM010000009">
    <property type="protein sequence ID" value="KAK8047976.1"/>
    <property type="molecule type" value="Genomic_DNA"/>
</dbReference>
<name>A0ABR1TQ43_9PEZI</name>
<evidence type="ECO:0000256" key="1">
    <source>
        <dbReference type="SAM" id="SignalP"/>
    </source>
</evidence>
<dbReference type="Proteomes" id="UP001446871">
    <property type="component" value="Unassembled WGS sequence"/>
</dbReference>
<keyword evidence="3" id="KW-1185">Reference proteome</keyword>
<proteinExistence type="predicted"/>
<keyword evidence="1" id="KW-0732">Signal</keyword>
<organism evidence="2 3">
    <name type="scientific">Apiospora saccharicola</name>
    <dbReference type="NCBI Taxonomy" id="335842"/>
    <lineage>
        <taxon>Eukaryota</taxon>
        <taxon>Fungi</taxon>
        <taxon>Dikarya</taxon>
        <taxon>Ascomycota</taxon>
        <taxon>Pezizomycotina</taxon>
        <taxon>Sordariomycetes</taxon>
        <taxon>Xylariomycetidae</taxon>
        <taxon>Amphisphaeriales</taxon>
        <taxon>Apiosporaceae</taxon>
        <taxon>Apiospora</taxon>
    </lineage>
</organism>
<reference evidence="2 3" key="1">
    <citation type="submission" date="2023-01" db="EMBL/GenBank/DDBJ databases">
        <title>Analysis of 21 Apiospora genomes using comparative genomics revels a genus with tremendous synthesis potential of carbohydrate active enzymes and secondary metabolites.</title>
        <authorList>
            <person name="Sorensen T."/>
        </authorList>
    </citation>
    <scope>NUCLEOTIDE SEQUENCE [LARGE SCALE GENOMIC DNA]</scope>
    <source>
        <strain evidence="2 3">CBS 83171</strain>
    </source>
</reference>
<comment type="caution">
    <text evidence="2">The sequence shown here is derived from an EMBL/GenBank/DDBJ whole genome shotgun (WGS) entry which is preliminary data.</text>
</comment>
<protein>
    <submittedName>
        <fullName evidence="2">Uncharacterized protein</fullName>
    </submittedName>
</protein>